<dbReference type="PROSITE" id="PS50088">
    <property type="entry name" value="ANK_REPEAT"/>
    <property type="match status" value="1"/>
</dbReference>
<dbReference type="InterPro" id="IPR036770">
    <property type="entry name" value="Ankyrin_rpt-contain_sf"/>
</dbReference>
<gene>
    <name evidence="3" type="ORF">Faunusvirus2_41</name>
</gene>
<accession>A0A3G4ZXN0</accession>
<organism evidence="3">
    <name type="scientific">Faunusvirus sp</name>
    <dbReference type="NCBI Taxonomy" id="2487766"/>
    <lineage>
        <taxon>Viruses</taxon>
        <taxon>Varidnaviria</taxon>
        <taxon>Bamfordvirae</taxon>
        <taxon>Nucleocytoviricota</taxon>
        <taxon>Megaviricetes</taxon>
        <taxon>Imitervirales</taxon>
        <taxon>Mimiviridae</taxon>
    </lineage>
</organism>
<protein>
    <submittedName>
        <fullName evidence="3">Uncharacterized protein</fullName>
    </submittedName>
</protein>
<keyword evidence="1" id="KW-0677">Repeat</keyword>
<dbReference type="Pfam" id="PF12796">
    <property type="entry name" value="Ank_2"/>
    <property type="match status" value="1"/>
</dbReference>
<proteinExistence type="predicted"/>
<name>A0A3G4ZXN0_9VIRU</name>
<keyword evidence="2" id="KW-0040">ANK repeat</keyword>
<evidence type="ECO:0000256" key="1">
    <source>
        <dbReference type="ARBA" id="ARBA00022737"/>
    </source>
</evidence>
<dbReference type="PANTHER" id="PTHR24171">
    <property type="entry name" value="ANKYRIN REPEAT DOMAIN-CONTAINING PROTEIN 39-RELATED"/>
    <property type="match status" value="1"/>
</dbReference>
<sequence length="192" mass="21775">MTDALDHAETFINMIRYKTIVEKECFEYIDKYNDFYNAYTPNGWSPLRYACFSNCEQIAYKLIGVGADINSCNDGKVSPLMWATINTNAKMVTELIRLGADVNYNSIHHNSALMIALNEQIIITLIKAGAYFLDVIGIYTRYDTPKVRQCIRDIYSQHIISVIDAKDDNALAVSFRTTYAIGLVDIIGEFII</sequence>
<dbReference type="Gene3D" id="1.25.40.20">
    <property type="entry name" value="Ankyrin repeat-containing domain"/>
    <property type="match status" value="1"/>
</dbReference>
<dbReference type="SMART" id="SM00248">
    <property type="entry name" value="ANK"/>
    <property type="match status" value="3"/>
</dbReference>
<evidence type="ECO:0000256" key="2">
    <source>
        <dbReference type="ARBA" id="ARBA00023043"/>
    </source>
</evidence>
<dbReference type="InterPro" id="IPR002110">
    <property type="entry name" value="Ankyrin_rpt"/>
</dbReference>
<dbReference type="SUPFAM" id="SSF48403">
    <property type="entry name" value="Ankyrin repeat"/>
    <property type="match status" value="1"/>
</dbReference>
<reference evidence="3" key="1">
    <citation type="submission" date="2018-10" db="EMBL/GenBank/DDBJ databases">
        <title>Hidden diversity of soil giant viruses.</title>
        <authorList>
            <person name="Schulz F."/>
            <person name="Alteio L."/>
            <person name="Goudeau D."/>
            <person name="Ryan E.M."/>
            <person name="Malmstrom R.R."/>
            <person name="Blanchard J."/>
            <person name="Woyke T."/>
        </authorList>
    </citation>
    <scope>NUCLEOTIDE SEQUENCE</scope>
    <source>
        <strain evidence="3">FNV1</strain>
    </source>
</reference>
<evidence type="ECO:0000313" key="3">
    <source>
        <dbReference type="EMBL" id="AYV79094.1"/>
    </source>
</evidence>
<dbReference type="EMBL" id="MK072133">
    <property type="protein sequence ID" value="AYV79094.1"/>
    <property type="molecule type" value="Genomic_DNA"/>
</dbReference>